<gene>
    <name evidence="1" type="ORF">CRG98_049874</name>
</gene>
<accession>A0A2I0H1P0</accession>
<protein>
    <submittedName>
        <fullName evidence="1">Uncharacterized protein</fullName>
    </submittedName>
</protein>
<name>A0A2I0H1P0_PUNGR</name>
<evidence type="ECO:0000313" key="1">
    <source>
        <dbReference type="EMBL" id="PKH90339.1"/>
    </source>
</evidence>
<proteinExistence type="predicted"/>
<dbReference type="EMBL" id="PGOL01043425">
    <property type="protein sequence ID" value="PKH90339.1"/>
    <property type="molecule type" value="Genomic_DNA"/>
</dbReference>
<dbReference type="AlphaFoldDB" id="A0A2I0H1P0"/>
<dbReference type="Proteomes" id="UP000233551">
    <property type="component" value="Unassembled WGS sequence"/>
</dbReference>
<comment type="caution">
    <text evidence="1">The sequence shown here is derived from an EMBL/GenBank/DDBJ whole genome shotgun (WGS) entry which is preliminary data.</text>
</comment>
<evidence type="ECO:0000313" key="2">
    <source>
        <dbReference type="Proteomes" id="UP000233551"/>
    </source>
</evidence>
<keyword evidence="2" id="KW-1185">Reference proteome</keyword>
<organism evidence="1 2">
    <name type="scientific">Punica granatum</name>
    <name type="common">Pomegranate</name>
    <dbReference type="NCBI Taxonomy" id="22663"/>
    <lineage>
        <taxon>Eukaryota</taxon>
        <taxon>Viridiplantae</taxon>
        <taxon>Streptophyta</taxon>
        <taxon>Embryophyta</taxon>
        <taxon>Tracheophyta</taxon>
        <taxon>Spermatophyta</taxon>
        <taxon>Magnoliopsida</taxon>
        <taxon>eudicotyledons</taxon>
        <taxon>Gunneridae</taxon>
        <taxon>Pentapetalae</taxon>
        <taxon>rosids</taxon>
        <taxon>malvids</taxon>
        <taxon>Myrtales</taxon>
        <taxon>Lythraceae</taxon>
        <taxon>Punica</taxon>
    </lineage>
</organism>
<reference evidence="1 2" key="1">
    <citation type="submission" date="2017-11" db="EMBL/GenBank/DDBJ databases">
        <title>De-novo sequencing of pomegranate (Punica granatum L.) genome.</title>
        <authorList>
            <person name="Akparov Z."/>
            <person name="Amiraslanov A."/>
            <person name="Hajiyeva S."/>
            <person name="Abbasov M."/>
            <person name="Kaur K."/>
            <person name="Hamwieh A."/>
            <person name="Solovyev V."/>
            <person name="Salamov A."/>
            <person name="Braich B."/>
            <person name="Kosarev P."/>
            <person name="Mahmoud A."/>
            <person name="Hajiyev E."/>
            <person name="Babayeva S."/>
            <person name="Izzatullayeva V."/>
            <person name="Mammadov A."/>
            <person name="Mammadov A."/>
            <person name="Sharifova S."/>
            <person name="Ojaghi J."/>
            <person name="Eynullazada K."/>
            <person name="Bayramov B."/>
            <person name="Abdulazimova A."/>
            <person name="Shahmuradov I."/>
        </authorList>
    </citation>
    <scope>NUCLEOTIDE SEQUENCE [LARGE SCALE GENOMIC DNA]</scope>
    <source>
        <strain evidence="2">cv. AG2017</strain>
        <tissue evidence="1">Leaf</tissue>
    </source>
</reference>
<sequence>MHVVIGTSYVCMYASLLVSPSAPNQRLNSPLDAPNKLLASFGTGFGWTPWSNLPDEANLELYKSEVMTLLKVLDVPASTMAQRTPIGLPAIPSPS</sequence>